<reference evidence="1 3" key="1">
    <citation type="journal article" date="2011" name="Nature">
        <title>The Medicago genome provides insight into the evolution of rhizobial symbioses.</title>
        <authorList>
            <person name="Young N.D."/>
            <person name="Debelle F."/>
            <person name="Oldroyd G.E."/>
            <person name="Geurts R."/>
            <person name="Cannon S.B."/>
            <person name="Udvardi M.K."/>
            <person name="Benedito V.A."/>
            <person name="Mayer K.F."/>
            <person name="Gouzy J."/>
            <person name="Schoof H."/>
            <person name="Van de Peer Y."/>
            <person name="Proost S."/>
            <person name="Cook D.R."/>
            <person name="Meyers B.C."/>
            <person name="Spannagl M."/>
            <person name="Cheung F."/>
            <person name="De Mita S."/>
            <person name="Krishnakumar V."/>
            <person name="Gundlach H."/>
            <person name="Zhou S."/>
            <person name="Mudge J."/>
            <person name="Bharti A.K."/>
            <person name="Murray J.D."/>
            <person name="Naoumkina M.A."/>
            <person name="Rosen B."/>
            <person name="Silverstein K.A."/>
            <person name="Tang H."/>
            <person name="Rombauts S."/>
            <person name="Zhao P.X."/>
            <person name="Zhou P."/>
            <person name="Barbe V."/>
            <person name="Bardou P."/>
            <person name="Bechner M."/>
            <person name="Bellec A."/>
            <person name="Berger A."/>
            <person name="Berges H."/>
            <person name="Bidwell S."/>
            <person name="Bisseling T."/>
            <person name="Choisne N."/>
            <person name="Couloux A."/>
            <person name="Denny R."/>
            <person name="Deshpande S."/>
            <person name="Dai X."/>
            <person name="Doyle J.J."/>
            <person name="Dudez A.M."/>
            <person name="Farmer A.D."/>
            <person name="Fouteau S."/>
            <person name="Franken C."/>
            <person name="Gibelin C."/>
            <person name="Gish J."/>
            <person name="Goldstein S."/>
            <person name="Gonzalez A.J."/>
            <person name="Green P.J."/>
            <person name="Hallab A."/>
            <person name="Hartog M."/>
            <person name="Hua A."/>
            <person name="Humphray S.J."/>
            <person name="Jeong D.H."/>
            <person name="Jing Y."/>
            <person name="Jocker A."/>
            <person name="Kenton S.M."/>
            <person name="Kim D.J."/>
            <person name="Klee K."/>
            <person name="Lai H."/>
            <person name="Lang C."/>
            <person name="Lin S."/>
            <person name="Macmil S.L."/>
            <person name="Magdelenat G."/>
            <person name="Matthews L."/>
            <person name="McCorrison J."/>
            <person name="Monaghan E.L."/>
            <person name="Mun J.H."/>
            <person name="Najar F.Z."/>
            <person name="Nicholson C."/>
            <person name="Noirot C."/>
            <person name="O'Bleness M."/>
            <person name="Paule C.R."/>
            <person name="Poulain J."/>
            <person name="Prion F."/>
            <person name="Qin B."/>
            <person name="Qu C."/>
            <person name="Retzel E.F."/>
            <person name="Riddle C."/>
            <person name="Sallet E."/>
            <person name="Samain S."/>
            <person name="Samson N."/>
            <person name="Sanders I."/>
            <person name="Saurat O."/>
            <person name="Scarpelli C."/>
            <person name="Schiex T."/>
            <person name="Segurens B."/>
            <person name="Severin A.J."/>
            <person name="Sherrier D.J."/>
            <person name="Shi R."/>
            <person name="Sims S."/>
            <person name="Singer S.R."/>
            <person name="Sinharoy S."/>
            <person name="Sterck L."/>
            <person name="Viollet A."/>
            <person name="Wang B.B."/>
            <person name="Wang K."/>
            <person name="Wang M."/>
            <person name="Wang X."/>
            <person name="Warfsmann J."/>
            <person name="Weissenbach J."/>
            <person name="White D.D."/>
            <person name="White J.D."/>
            <person name="Wiley G.B."/>
            <person name="Wincker P."/>
            <person name="Xing Y."/>
            <person name="Yang L."/>
            <person name="Yao Z."/>
            <person name="Ying F."/>
            <person name="Zhai J."/>
            <person name="Zhou L."/>
            <person name="Zuber A."/>
            <person name="Denarie J."/>
            <person name="Dixon R.A."/>
            <person name="May G.D."/>
            <person name="Schwartz D.C."/>
            <person name="Rogers J."/>
            <person name="Quetier F."/>
            <person name="Town C.D."/>
            <person name="Roe B.A."/>
        </authorList>
    </citation>
    <scope>NUCLEOTIDE SEQUENCE [LARGE SCALE GENOMIC DNA]</scope>
    <source>
        <strain evidence="1">A17</strain>
        <strain evidence="2 3">cv. Jemalong A17</strain>
    </source>
</reference>
<dbReference type="Proteomes" id="UP000002051">
    <property type="component" value="Chromosome 3"/>
</dbReference>
<reference evidence="1 3" key="2">
    <citation type="journal article" date="2014" name="BMC Genomics">
        <title>An improved genome release (version Mt4.0) for the model legume Medicago truncatula.</title>
        <authorList>
            <person name="Tang H."/>
            <person name="Krishnakumar V."/>
            <person name="Bidwell S."/>
            <person name="Rosen B."/>
            <person name="Chan A."/>
            <person name="Zhou S."/>
            <person name="Gentzbittel L."/>
            <person name="Childs K.L."/>
            <person name="Yandell M."/>
            <person name="Gundlach H."/>
            <person name="Mayer K.F."/>
            <person name="Schwartz D.C."/>
            <person name="Town C.D."/>
        </authorList>
    </citation>
    <scope>GENOME REANNOTATION</scope>
    <source>
        <strain evidence="1">A17</strain>
        <strain evidence="2 3">cv. Jemalong A17</strain>
    </source>
</reference>
<accession>A0A072UZ09</accession>
<reference evidence="2" key="3">
    <citation type="submission" date="2015-04" db="UniProtKB">
        <authorList>
            <consortium name="EnsemblPlants"/>
        </authorList>
    </citation>
    <scope>IDENTIFICATION</scope>
    <source>
        <strain evidence="2">cv. Jemalong A17</strain>
    </source>
</reference>
<name>A0A072UZ09_MEDTR</name>
<sequence>MSRSQIEVDPELQPMIWDFPINQRDEIRCAYLKHGSCQPILRTYPLSNDDHPRRFQASWFQLFPYWLFGHAERRHVDLVVRKITGSQITGGRGTSGIKLGCFCC</sequence>
<dbReference type="HOGENOM" id="CLU_2254113_0_0_1"/>
<dbReference type="EnsemblPlants" id="KEH34681">
    <property type="protein sequence ID" value="KEH34681"/>
    <property type="gene ID" value="MTR_3g067700"/>
</dbReference>
<keyword evidence="3" id="KW-1185">Reference proteome</keyword>
<organism evidence="1 3">
    <name type="scientific">Medicago truncatula</name>
    <name type="common">Barrel medic</name>
    <name type="synonym">Medicago tribuloides</name>
    <dbReference type="NCBI Taxonomy" id="3880"/>
    <lineage>
        <taxon>Eukaryota</taxon>
        <taxon>Viridiplantae</taxon>
        <taxon>Streptophyta</taxon>
        <taxon>Embryophyta</taxon>
        <taxon>Tracheophyta</taxon>
        <taxon>Spermatophyta</taxon>
        <taxon>Magnoliopsida</taxon>
        <taxon>eudicotyledons</taxon>
        <taxon>Gunneridae</taxon>
        <taxon>Pentapetalae</taxon>
        <taxon>rosids</taxon>
        <taxon>fabids</taxon>
        <taxon>Fabales</taxon>
        <taxon>Fabaceae</taxon>
        <taxon>Papilionoideae</taxon>
        <taxon>50 kb inversion clade</taxon>
        <taxon>NPAAA clade</taxon>
        <taxon>Hologalegina</taxon>
        <taxon>IRL clade</taxon>
        <taxon>Trifolieae</taxon>
        <taxon>Medicago</taxon>
    </lineage>
</organism>
<gene>
    <name evidence="1" type="ordered locus">MTR_3g067700</name>
</gene>
<dbReference type="EMBL" id="CM001219">
    <property type="protein sequence ID" value="KEH34681.1"/>
    <property type="molecule type" value="Genomic_DNA"/>
</dbReference>
<evidence type="ECO:0000313" key="2">
    <source>
        <dbReference type="EnsemblPlants" id="KEH34681"/>
    </source>
</evidence>
<dbReference type="STRING" id="3880.A0A072UZ09"/>
<protein>
    <submittedName>
        <fullName evidence="1 2">Uncharacterized protein</fullName>
    </submittedName>
</protein>
<dbReference type="AlphaFoldDB" id="A0A072UZ09"/>
<proteinExistence type="predicted"/>
<evidence type="ECO:0000313" key="1">
    <source>
        <dbReference type="EMBL" id="KEH34681.1"/>
    </source>
</evidence>
<evidence type="ECO:0000313" key="3">
    <source>
        <dbReference type="Proteomes" id="UP000002051"/>
    </source>
</evidence>